<evidence type="ECO:0000313" key="1">
    <source>
        <dbReference type="EMBL" id="KCZ88633.1"/>
    </source>
</evidence>
<reference evidence="1 2" key="1">
    <citation type="journal article" date="2014" name="Antonie Van Leeuwenhoek">
        <title>Hyphomonas beringensis sp. nov. and Hyphomonas chukchiensis sp. nov., isolated from surface seawater of the Bering Sea and Chukchi Sea.</title>
        <authorList>
            <person name="Li C."/>
            <person name="Lai Q."/>
            <person name="Li G."/>
            <person name="Dong C."/>
            <person name="Wang J."/>
            <person name="Liao Y."/>
            <person name="Shao Z."/>
        </authorList>
    </citation>
    <scope>NUCLEOTIDE SEQUENCE [LARGE SCALE GENOMIC DNA]</scope>
    <source>
        <strain evidence="1 2">VP2</strain>
    </source>
</reference>
<gene>
    <name evidence="1" type="ORF">HJA_09699</name>
</gene>
<dbReference type="Proteomes" id="UP000024816">
    <property type="component" value="Unassembled WGS sequence"/>
</dbReference>
<name>A0A059FDP8_9PROT</name>
<dbReference type="STRING" id="1280952.HJA_09699"/>
<dbReference type="AlphaFoldDB" id="A0A059FDP8"/>
<proteinExistence type="predicted"/>
<organism evidence="1 2">
    <name type="scientific">Hyphomonas jannaschiana VP2</name>
    <dbReference type="NCBI Taxonomy" id="1280952"/>
    <lineage>
        <taxon>Bacteria</taxon>
        <taxon>Pseudomonadati</taxon>
        <taxon>Pseudomonadota</taxon>
        <taxon>Alphaproteobacteria</taxon>
        <taxon>Hyphomonadales</taxon>
        <taxon>Hyphomonadaceae</taxon>
        <taxon>Hyphomonas</taxon>
    </lineage>
</organism>
<protein>
    <submittedName>
        <fullName evidence="1">Uncharacterized protein</fullName>
    </submittedName>
</protein>
<dbReference type="PATRIC" id="fig|1280952.3.peg.1936"/>
<accession>A0A059FDP8</accession>
<dbReference type="EMBL" id="ARYJ01000005">
    <property type="protein sequence ID" value="KCZ88633.1"/>
    <property type="molecule type" value="Genomic_DNA"/>
</dbReference>
<sequence>MRKFLILLGVLAVIGLAGLWWLGTKAEQGKPAPGEIRIEVEDVV</sequence>
<keyword evidence="2" id="KW-1185">Reference proteome</keyword>
<evidence type="ECO:0000313" key="2">
    <source>
        <dbReference type="Proteomes" id="UP000024816"/>
    </source>
</evidence>
<dbReference type="RefSeq" id="WP_162177047.1">
    <property type="nucleotide sequence ID" value="NZ_ARYJ01000005.1"/>
</dbReference>
<comment type="caution">
    <text evidence="1">The sequence shown here is derived from an EMBL/GenBank/DDBJ whole genome shotgun (WGS) entry which is preliminary data.</text>
</comment>